<proteinExistence type="predicted"/>
<evidence type="ECO:0000256" key="2">
    <source>
        <dbReference type="SAM" id="Phobius"/>
    </source>
</evidence>
<feature type="transmembrane region" description="Helical" evidence="2">
    <location>
        <begin position="205"/>
        <end position="227"/>
    </location>
</feature>
<accession>A0A396SXE3</accession>
<dbReference type="AlphaFoldDB" id="A0A396SXE3"/>
<reference evidence="3 4" key="1">
    <citation type="submission" date="2018-07" db="EMBL/GenBank/DDBJ databases">
        <title>Genome sequences of six Lactobacillus spp. isolated from bumble bee guts.</title>
        <authorList>
            <person name="Motta E.V.S."/>
            <person name="Moran N.A."/>
        </authorList>
    </citation>
    <scope>NUCLEOTIDE SEQUENCE [LARGE SCALE GENOMIC DNA]</scope>
    <source>
        <strain evidence="3 4">OCC3</strain>
    </source>
</reference>
<sequence>MEKKDEYSTTVANFFNFFIENLANEQVNSPEYIDDDYNEKVKKSINQVKLPEYTIYMCDYIFEHLNDMWSPQGGLGIITLNSDDYYDFELLKKDDIDLYNKINTICSVIYKIKNSDEIINQKIDDSSKNLTQVNEKLSKQKDSLENKINNQTDTVLSKVKSLIYPEIITILGIFTAITFAIFGGMNLLTDLFKNIGSTPASLGQTMILAVIFGLIMWGIIELLFYWISKIKGITDSTKDKNKTYFNWLAIGVLAGILILGILLFTKTIK</sequence>
<gene>
    <name evidence="3" type="ORF">DS835_05175</name>
</gene>
<evidence type="ECO:0000313" key="4">
    <source>
        <dbReference type="Proteomes" id="UP000265862"/>
    </source>
</evidence>
<comment type="caution">
    <text evidence="3">The sequence shown here is derived from an EMBL/GenBank/DDBJ whole genome shotgun (WGS) entry which is preliminary data.</text>
</comment>
<keyword evidence="1" id="KW-0175">Coiled coil</keyword>
<evidence type="ECO:0000256" key="1">
    <source>
        <dbReference type="SAM" id="Coils"/>
    </source>
</evidence>
<feature type="transmembrane region" description="Helical" evidence="2">
    <location>
        <begin position="247"/>
        <end position="265"/>
    </location>
</feature>
<evidence type="ECO:0000313" key="3">
    <source>
        <dbReference type="EMBL" id="RHW54441.1"/>
    </source>
</evidence>
<feature type="coiled-coil region" evidence="1">
    <location>
        <begin position="127"/>
        <end position="154"/>
    </location>
</feature>
<protein>
    <submittedName>
        <fullName evidence="3">Uncharacterized protein</fullName>
    </submittedName>
</protein>
<name>A0A396SXE3_9LACO</name>
<keyword evidence="2" id="KW-0812">Transmembrane</keyword>
<dbReference type="Proteomes" id="UP000265862">
    <property type="component" value="Unassembled WGS sequence"/>
</dbReference>
<organism evidence="3 4">
    <name type="scientific">Lactobacillus bombicola</name>
    <dbReference type="NCBI Taxonomy" id="1505723"/>
    <lineage>
        <taxon>Bacteria</taxon>
        <taxon>Bacillati</taxon>
        <taxon>Bacillota</taxon>
        <taxon>Bacilli</taxon>
        <taxon>Lactobacillales</taxon>
        <taxon>Lactobacillaceae</taxon>
        <taxon>Lactobacillus</taxon>
    </lineage>
</organism>
<keyword evidence="2" id="KW-1133">Transmembrane helix</keyword>
<keyword evidence="2" id="KW-0472">Membrane</keyword>
<dbReference type="RefSeq" id="WP_118898023.1">
    <property type="nucleotide sequence ID" value="NZ_QOCV01000006.1"/>
</dbReference>
<feature type="transmembrane region" description="Helical" evidence="2">
    <location>
        <begin position="167"/>
        <end position="185"/>
    </location>
</feature>
<dbReference type="EMBL" id="QOCV01000006">
    <property type="protein sequence ID" value="RHW54441.1"/>
    <property type="molecule type" value="Genomic_DNA"/>
</dbReference>